<name>A0A0B0MTI7_GOSAR</name>
<dbReference type="Proteomes" id="UP000032142">
    <property type="component" value="Unassembled WGS sequence"/>
</dbReference>
<dbReference type="EMBL" id="JRRC01405073">
    <property type="protein sequence ID" value="KHG04090.1"/>
    <property type="molecule type" value="Genomic_DNA"/>
</dbReference>
<dbReference type="AlphaFoldDB" id="A0A0B0MTI7"/>
<accession>A0A0B0MTI7</accession>
<proteinExistence type="predicted"/>
<evidence type="ECO:0000313" key="2">
    <source>
        <dbReference type="Proteomes" id="UP000032142"/>
    </source>
</evidence>
<organism evidence="1 2">
    <name type="scientific">Gossypium arboreum</name>
    <name type="common">Tree cotton</name>
    <name type="synonym">Gossypium nanking</name>
    <dbReference type="NCBI Taxonomy" id="29729"/>
    <lineage>
        <taxon>Eukaryota</taxon>
        <taxon>Viridiplantae</taxon>
        <taxon>Streptophyta</taxon>
        <taxon>Embryophyta</taxon>
        <taxon>Tracheophyta</taxon>
        <taxon>Spermatophyta</taxon>
        <taxon>Magnoliopsida</taxon>
        <taxon>eudicotyledons</taxon>
        <taxon>Gunneridae</taxon>
        <taxon>Pentapetalae</taxon>
        <taxon>rosids</taxon>
        <taxon>malvids</taxon>
        <taxon>Malvales</taxon>
        <taxon>Malvaceae</taxon>
        <taxon>Malvoideae</taxon>
        <taxon>Gossypium</taxon>
    </lineage>
</organism>
<gene>
    <name evidence="1" type="ORF">F383_29838</name>
</gene>
<comment type="caution">
    <text evidence="1">The sequence shown here is derived from an EMBL/GenBank/DDBJ whole genome shotgun (WGS) entry which is preliminary data.</text>
</comment>
<protein>
    <submittedName>
        <fullName evidence="1">Cholesteryl ester transfer</fullName>
    </submittedName>
</protein>
<keyword evidence="2" id="KW-1185">Reference proteome</keyword>
<evidence type="ECO:0000313" key="1">
    <source>
        <dbReference type="EMBL" id="KHG04090.1"/>
    </source>
</evidence>
<reference evidence="2" key="1">
    <citation type="submission" date="2014-09" db="EMBL/GenBank/DDBJ databases">
        <authorList>
            <person name="Mudge J."/>
            <person name="Ramaraj T."/>
            <person name="Lindquist I.E."/>
            <person name="Bharti A.K."/>
            <person name="Sundararajan A."/>
            <person name="Cameron C.T."/>
            <person name="Woodward J.E."/>
            <person name="May G.D."/>
            <person name="Brubaker C."/>
            <person name="Broadhvest J."/>
            <person name="Wilkins T.A."/>
        </authorList>
    </citation>
    <scope>NUCLEOTIDE SEQUENCE</scope>
    <source>
        <strain evidence="2">cv. AKA8401</strain>
    </source>
</reference>
<sequence length="68" mass="7519">MHHDNSVGILKLCHILEQWAYQPKRESSPSSISHPLAEGGKFKICQCLSRCNSCGIMTSHPVTKNLLG</sequence>